<sequence length="155" mass="17456">MFICTWDEVIDFLGAIHLNSKKRRFDSVSAGIGLLHSLSAGVLYKALRFQIKNFPVDHPSWAFSRANSFNFRVPMESKASELPKGLMLGRDGNIHIRLTGSTPLGNVRCYNPPPLGARRPRQQTFSRDHEAFWGLTSFGFHQNSEIKLVCARAIP</sequence>
<dbReference type="EMBL" id="RDQH01000328">
    <property type="protein sequence ID" value="RXI06993.1"/>
    <property type="molecule type" value="Genomic_DNA"/>
</dbReference>
<accession>A0A498KNW7</accession>
<protein>
    <submittedName>
        <fullName evidence="1">Uncharacterized protein</fullName>
    </submittedName>
</protein>
<organism evidence="1 2">
    <name type="scientific">Malus domestica</name>
    <name type="common">Apple</name>
    <name type="synonym">Pyrus malus</name>
    <dbReference type="NCBI Taxonomy" id="3750"/>
    <lineage>
        <taxon>Eukaryota</taxon>
        <taxon>Viridiplantae</taxon>
        <taxon>Streptophyta</taxon>
        <taxon>Embryophyta</taxon>
        <taxon>Tracheophyta</taxon>
        <taxon>Spermatophyta</taxon>
        <taxon>Magnoliopsida</taxon>
        <taxon>eudicotyledons</taxon>
        <taxon>Gunneridae</taxon>
        <taxon>Pentapetalae</taxon>
        <taxon>rosids</taxon>
        <taxon>fabids</taxon>
        <taxon>Rosales</taxon>
        <taxon>Rosaceae</taxon>
        <taxon>Amygdaloideae</taxon>
        <taxon>Maleae</taxon>
        <taxon>Malus</taxon>
    </lineage>
</organism>
<proteinExistence type="predicted"/>
<comment type="caution">
    <text evidence="1">The sequence shown here is derived from an EMBL/GenBank/DDBJ whole genome shotgun (WGS) entry which is preliminary data.</text>
</comment>
<name>A0A498KNW7_MALDO</name>
<dbReference type="AlphaFoldDB" id="A0A498KNW7"/>
<evidence type="ECO:0000313" key="2">
    <source>
        <dbReference type="Proteomes" id="UP000290289"/>
    </source>
</evidence>
<keyword evidence="2" id="KW-1185">Reference proteome</keyword>
<reference evidence="1 2" key="1">
    <citation type="submission" date="2018-10" db="EMBL/GenBank/DDBJ databases">
        <title>A high-quality apple genome assembly.</title>
        <authorList>
            <person name="Hu J."/>
        </authorList>
    </citation>
    <scope>NUCLEOTIDE SEQUENCE [LARGE SCALE GENOMIC DNA]</scope>
    <source>
        <strain evidence="2">cv. HFTH1</strain>
        <tissue evidence="1">Young leaf</tissue>
    </source>
</reference>
<dbReference type="Proteomes" id="UP000290289">
    <property type="component" value="Chromosome 2"/>
</dbReference>
<evidence type="ECO:0000313" key="1">
    <source>
        <dbReference type="EMBL" id="RXI06993.1"/>
    </source>
</evidence>
<gene>
    <name evidence="1" type="ORF">DVH24_026129</name>
</gene>